<proteinExistence type="predicted"/>
<dbReference type="Proteomes" id="UP000018566">
    <property type="component" value="Chromosome"/>
</dbReference>
<sequence length="39" mass="4868">MWESEYDKKITRKNQGINLHLDFHLNAYIEYERTEIIRV</sequence>
<gene>
    <name evidence="1" type="ORF">YBT1518_29460</name>
</gene>
<dbReference type="EMBL" id="CP005935">
    <property type="protein sequence ID" value="AHA74993.1"/>
    <property type="molecule type" value="Genomic_DNA"/>
</dbReference>
<accession>A0A9W3KI43</accession>
<organism evidence="1 2">
    <name type="scientific">Bacillus thuringiensis YBT-1518</name>
    <dbReference type="NCBI Taxonomy" id="529122"/>
    <lineage>
        <taxon>Bacteria</taxon>
        <taxon>Bacillati</taxon>
        <taxon>Bacillota</taxon>
        <taxon>Bacilli</taxon>
        <taxon>Bacillales</taxon>
        <taxon>Bacillaceae</taxon>
        <taxon>Bacillus</taxon>
        <taxon>Bacillus cereus group</taxon>
    </lineage>
</organism>
<dbReference type="KEGG" id="bthu:YBT1518_29460"/>
<name>A0A9W3KI43_BACTU</name>
<reference evidence="1 2" key="1">
    <citation type="submission" date="2013-05" db="EMBL/GenBank/DDBJ databases">
        <title>Complete genome sequence of Bacillus thuringiensis YBT-1518, a typical strain with high toxicity to nematode.</title>
        <authorList>
            <person name="Wang P."/>
            <person name="Zhang C."/>
            <person name="Guo M."/>
            <person name="Guo S."/>
            <person name="Zhu Y."/>
            <person name="Zheng J."/>
            <person name="Zhu L."/>
            <person name="Ruan L."/>
            <person name="Peng D."/>
            <person name="Sun M."/>
        </authorList>
    </citation>
    <scope>NUCLEOTIDE SEQUENCE [LARGE SCALE GENOMIC DNA]</scope>
    <source>
        <strain evidence="1 2">YBT-1518</strain>
    </source>
</reference>
<dbReference type="AlphaFoldDB" id="A0A9W3KI43"/>
<protein>
    <submittedName>
        <fullName evidence="1">Uncharacterized protein</fullName>
    </submittedName>
</protein>
<evidence type="ECO:0000313" key="1">
    <source>
        <dbReference type="EMBL" id="AHA74993.1"/>
    </source>
</evidence>
<evidence type="ECO:0000313" key="2">
    <source>
        <dbReference type="Proteomes" id="UP000018566"/>
    </source>
</evidence>